<dbReference type="Proteomes" id="UP001221898">
    <property type="component" value="Unassembled WGS sequence"/>
</dbReference>
<dbReference type="EMBL" id="JAINUG010000244">
    <property type="protein sequence ID" value="KAJ8385660.1"/>
    <property type="molecule type" value="Genomic_DNA"/>
</dbReference>
<gene>
    <name evidence="2" type="ORF">AAFF_G00183730</name>
</gene>
<evidence type="ECO:0000313" key="3">
    <source>
        <dbReference type="Proteomes" id="UP001221898"/>
    </source>
</evidence>
<comment type="caution">
    <text evidence="2">The sequence shown here is derived from an EMBL/GenBank/DDBJ whole genome shotgun (WGS) entry which is preliminary data.</text>
</comment>
<reference evidence="2" key="1">
    <citation type="journal article" date="2023" name="Science">
        <title>Genome structures resolve the early diversification of teleost fishes.</title>
        <authorList>
            <person name="Parey E."/>
            <person name="Louis A."/>
            <person name="Montfort J."/>
            <person name="Bouchez O."/>
            <person name="Roques C."/>
            <person name="Iampietro C."/>
            <person name="Lluch J."/>
            <person name="Castinel A."/>
            <person name="Donnadieu C."/>
            <person name="Desvignes T."/>
            <person name="Floi Bucao C."/>
            <person name="Jouanno E."/>
            <person name="Wen M."/>
            <person name="Mejri S."/>
            <person name="Dirks R."/>
            <person name="Jansen H."/>
            <person name="Henkel C."/>
            <person name="Chen W.J."/>
            <person name="Zahm M."/>
            <person name="Cabau C."/>
            <person name="Klopp C."/>
            <person name="Thompson A.W."/>
            <person name="Robinson-Rechavi M."/>
            <person name="Braasch I."/>
            <person name="Lecointre G."/>
            <person name="Bobe J."/>
            <person name="Postlethwait J.H."/>
            <person name="Berthelot C."/>
            <person name="Roest Crollius H."/>
            <person name="Guiguen Y."/>
        </authorList>
    </citation>
    <scope>NUCLEOTIDE SEQUENCE</scope>
    <source>
        <strain evidence="2">NC1722</strain>
    </source>
</reference>
<protein>
    <submittedName>
        <fullName evidence="2">Uncharacterized protein</fullName>
    </submittedName>
</protein>
<evidence type="ECO:0000313" key="2">
    <source>
        <dbReference type="EMBL" id="KAJ8385660.1"/>
    </source>
</evidence>
<keyword evidence="3" id="KW-1185">Reference proteome</keyword>
<sequence length="174" mass="19114">MSDSSKDGETTLSSRSIVILKRQQPTAAGPPLRRRLRMAGPAVVRSYPNSKARVTMSPGFTAQWNSSQQGAAWGSYAVSRAGLHYQGPHAGYAYCPGHPAVSPRLLYPPDYILLPRPVIYTAPCWSRCAVPLSQRSVVSPLAWRRGRPVERQRGLNVSPSCWSTVHLDGRLFSV</sequence>
<feature type="region of interest" description="Disordered" evidence="1">
    <location>
        <begin position="1"/>
        <end position="31"/>
    </location>
</feature>
<dbReference type="AlphaFoldDB" id="A0AAD7RKA7"/>
<accession>A0AAD7RKA7</accession>
<evidence type="ECO:0000256" key="1">
    <source>
        <dbReference type="SAM" id="MobiDB-lite"/>
    </source>
</evidence>
<organism evidence="2 3">
    <name type="scientific">Aldrovandia affinis</name>
    <dbReference type="NCBI Taxonomy" id="143900"/>
    <lineage>
        <taxon>Eukaryota</taxon>
        <taxon>Metazoa</taxon>
        <taxon>Chordata</taxon>
        <taxon>Craniata</taxon>
        <taxon>Vertebrata</taxon>
        <taxon>Euteleostomi</taxon>
        <taxon>Actinopterygii</taxon>
        <taxon>Neopterygii</taxon>
        <taxon>Teleostei</taxon>
        <taxon>Notacanthiformes</taxon>
        <taxon>Halosauridae</taxon>
        <taxon>Aldrovandia</taxon>
    </lineage>
</organism>
<proteinExistence type="predicted"/>
<name>A0AAD7RKA7_9TELE</name>